<dbReference type="SUPFAM" id="SSF53448">
    <property type="entry name" value="Nucleotide-diphospho-sugar transferases"/>
    <property type="match status" value="1"/>
</dbReference>
<dbReference type="GO" id="GO:0016779">
    <property type="term" value="F:nucleotidyltransferase activity"/>
    <property type="evidence" value="ECO:0007669"/>
    <property type="project" value="UniProtKB-KW"/>
</dbReference>
<dbReference type="PIRSF" id="PIRSF037382">
    <property type="entry name" value="CCT_LicC"/>
    <property type="match status" value="1"/>
</dbReference>
<gene>
    <name evidence="4" type="ORF">SAMN02745158_03301</name>
</gene>
<dbReference type="Proteomes" id="UP000184245">
    <property type="component" value="Unassembled WGS sequence"/>
</dbReference>
<dbReference type="CDD" id="cd02523">
    <property type="entry name" value="PC_cytidylyltransferase"/>
    <property type="match status" value="1"/>
</dbReference>
<dbReference type="Gene3D" id="3.90.550.10">
    <property type="entry name" value="Spore Coat Polysaccharide Biosynthesis Protein SpsA, Chain A"/>
    <property type="match status" value="1"/>
</dbReference>
<keyword evidence="5" id="KW-1185">Reference proteome</keyword>
<dbReference type="STRING" id="1122155.SAMN02745158_03301"/>
<dbReference type="InterPro" id="IPR017189">
    <property type="entry name" value="CTP-phospocholine_CTT"/>
</dbReference>
<dbReference type="OrthoDB" id="9803871at2"/>
<organism evidence="4 5">
    <name type="scientific">Lactonifactor longoviformis DSM 17459</name>
    <dbReference type="NCBI Taxonomy" id="1122155"/>
    <lineage>
        <taxon>Bacteria</taxon>
        <taxon>Bacillati</taxon>
        <taxon>Bacillota</taxon>
        <taxon>Clostridia</taxon>
        <taxon>Eubacteriales</taxon>
        <taxon>Clostridiaceae</taxon>
        <taxon>Lactonifactor</taxon>
    </lineage>
</organism>
<evidence type="ECO:0000313" key="4">
    <source>
        <dbReference type="EMBL" id="SHF32433.1"/>
    </source>
</evidence>
<dbReference type="InterPro" id="IPR025877">
    <property type="entry name" value="MobA-like_NTP_Trfase"/>
</dbReference>
<reference evidence="4 5" key="1">
    <citation type="submission" date="2016-11" db="EMBL/GenBank/DDBJ databases">
        <authorList>
            <person name="Jaros S."/>
            <person name="Januszkiewicz K."/>
            <person name="Wedrychowicz H."/>
        </authorList>
    </citation>
    <scope>NUCLEOTIDE SEQUENCE [LARGE SCALE GENOMIC DNA]</scope>
    <source>
        <strain evidence="4 5">DSM 17459</strain>
    </source>
</reference>
<dbReference type="RefSeq" id="WP_072853718.1">
    <property type="nucleotide sequence ID" value="NZ_FQVI01000021.1"/>
</dbReference>
<accession>A0A1M5AQB2</accession>
<dbReference type="PANTHER" id="PTHR43584:SF5">
    <property type="entry name" value="PROTEIN LICC"/>
    <property type="match status" value="1"/>
</dbReference>
<proteinExistence type="predicted"/>
<dbReference type="AlphaFoldDB" id="A0A1M5AQB2"/>
<sequence>MTKETFNELYRKKEFSGLAPYKVENAVIMAAGFSSRFAPLSEVCPKALFPVKGEVLIERQIRQLQDAGIRDIYVVVGHKKELFYYLKEKFGVFIVENKEYQSRNNNSTLYAVRDYLGNSYICSSDNYFTENVFHPYEYQPYYSCLYAEGETSEYCLTADENDKITHVKVGGADSWYMFGHVYVNKEFSKRYISYLTKEYNLPEIRQAYWEEIYMKHLDTLTLYQKRFQPGTIQEFDSLDDLRAFDSFYGTHSQEELLLFLANSLLRT</sequence>
<keyword evidence="1 4" id="KW-0808">Transferase</keyword>
<evidence type="ECO:0000256" key="1">
    <source>
        <dbReference type="ARBA" id="ARBA00022679"/>
    </source>
</evidence>
<name>A0A1M5AQB2_9CLOT</name>
<evidence type="ECO:0000259" key="3">
    <source>
        <dbReference type="Pfam" id="PF12804"/>
    </source>
</evidence>
<dbReference type="InterPro" id="IPR029044">
    <property type="entry name" value="Nucleotide-diphossugar_trans"/>
</dbReference>
<feature type="domain" description="MobA-like NTP transferase" evidence="3">
    <location>
        <begin position="26"/>
        <end position="112"/>
    </location>
</feature>
<evidence type="ECO:0000256" key="2">
    <source>
        <dbReference type="ARBA" id="ARBA00022695"/>
    </source>
</evidence>
<protein>
    <submittedName>
        <fullName evidence="4">CTP:phosphocholine cytidylyltransferase</fullName>
    </submittedName>
</protein>
<keyword evidence="2 4" id="KW-0548">Nucleotidyltransferase</keyword>
<dbReference type="PANTHER" id="PTHR43584">
    <property type="entry name" value="NUCLEOTIDYL TRANSFERASE"/>
    <property type="match status" value="1"/>
</dbReference>
<dbReference type="Pfam" id="PF12804">
    <property type="entry name" value="NTP_transf_3"/>
    <property type="match status" value="1"/>
</dbReference>
<dbReference type="EMBL" id="FQVI01000021">
    <property type="protein sequence ID" value="SHF32433.1"/>
    <property type="molecule type" value="Genomic_DNA"/>
</dbReference>
<evidence type="ECO:0000313" key="5">
    <source>
        <dbReference type="Proteomes" id="UP000184245"/>
    </source>
</evidence>
<dbReference type="InterPro" id="IPR050065">
    <property type="entry name" value="GlmU-like"/>
</dbReference>